<evidence type="ECO:0008006" key="3">
    <source>
        <dbReference type="Google" id="ProtNLM"/>
    </source>
</evidence>
<evidence type="ECO:0000313" key="1">
    <source>
        <dbReference type="EMBL" id="KNZ43560.1"/>
    </source>
</evidence>
<dbReference type="SUPFAM" id="SSF56784">
    <property type="entry name" value="HAD-like"/>
    <property type="match status" value="1"/>
</dbReference>
<reference evidence="2" key="1">
    <citation type="submission" date="2015-07" db="EMBL/GenBank/DDBJ databases">
        <title>Draft genome sequence of Acetobacterium bakii DSM 8293, a potential psychrophilic chemical producer through syngas fermentation.</title>
        <authorList>
            <person name="Song Y."/>
            <person name="Hwang S."/>
            <person name="Cho B.-K."/>
        </authorList>
    </citation>
    <scope>NUCLEOTIDE SEQUENCE [LARGE SCALE GENOMIC DNA]</scope>
    <source>
        <strain evidence="2">DSM 8239</strain>
    </source>
</reference>
<dbReference type="PROSITE" id="PS01228">
    <property type="entry name" value="COF_1"/>
    <property type="match status" value="1"/>
</dbReference>
<dbReference type="GO" id="GO:0016791">
    <property type="term" value="F:phosphatase activity"/>
    <property type="evidence" value="ECO:0007669"/>
    <property type="project" value="TreeGrafter"/>
</dbReference>
<dbReference type="Gene3D" id="3.30.1240.10">
    <property type="match status" value="1"/>
</dbReference>
<comment type="caution">
    <text evidence="1">The sequence shown here is derived from an EMBL/GenBank/DDBJ whole genome shotgun (WGS) entry which is preliminary data.</text>
</comment>
<accession>A0A0L6U6Y9</accession>
<sequence>MIKIIVSDLDGTLLNSKKELPKRFPELIKALSREGIRFVPASGRAAHTLKVQFSEYFHEIGLICENGNVVLDCGEMIYHVSIEKKELQELLGRIAKVDELRPALCGIHATYIMDRLPAFEAQVRRFFYNTVIVENFEEVIEQKEICKISCIDGINPFTNACPKLFAITDHYDLIPSGENWIDIVKKGENKGKALQMLMANIGAKPEETMAFGDFLNDLTLMEVCEHTFAMKNAHPDLKAVAKNITHKSNEEEGVIDTIIEVLNLKL</sequence>
<organism evidence="1 2">
    <name type="scientific">Acetobacterium bakii</name>
    <dbReference type="NCBI Taxonomy" id="52689"/>
    <lineage>
        <taxon>Bacteria</taxon>
        <taxon>Bacillati</taxon>
        <taxon>Bacillota</taxon>
        <taxon>Clostridia</taxon>
        <taxon>Eubacteriales</taxon>
        <taxon>Eubacteriaceae</taxon>
        <taxon>Acetobacterium</taxon>
    </lineage>
</organism>
<dbReference type="Gene3D" id="3.40.50.1000">
    <property type="entry name" value="HAD superfamily/HAD-like"/>
    <property type="match status" value="1"/>
</dbReference>
<dbReference type="SFLD" id="SFLDG01140">
    <property type="entry name" value="C2.B:_Phosphomannomutase_and_P"/>
    <property type="match status" value="1"/>
</dbReference>
<dbReference type="STRING" id="52689.AKG39_00530"/>
<dbReference type="InterPro" id="IPR000150">
    <property type="entry name" value="Cof"/>
</dbReference>
<dbReference type="InterPro" id="IPR036412">
    <property type="entry name" value="HAD-like_sf"/>
</dbReference>
<dbReference type="PANTHER" id="PTHR10000:SF53">
    <property type="entry name" value="5-AMINO-6-(5-PHOSPHO-D-RIBITYLAMINO)URACIL PHOSPHATASE YBJI-RELATED"/>
    <property type="match status" value="1"/>
</dbReference>
<dbReference type="RefSeq" id="WP_050738406.1">
    <property type="nucleotide sequence ID" value="NZ_LGYO01000002.1"/>
</dbReference>
<dbReference type="NCBIfam" id="TIGR01484">
    <property type="entry name" value="HAD-SF-IIB"/>
    <property type="match status" value="1"/>
</dbReference>
<evidence type="ECO:0000313" key="2">
    <source>
        <dbReference type="Proteomes" id="UP000036873"/>
    </source>
</evidence>
<dbReference type="SFLD" id="SFLDS00003">
    <property type="entry name" value="Haloacid_Dehalogenase"/>
    <property type="match status" value="1"/>
</dbReference>
<protein>
    <recommendedName>
        <fullName evidence="3">HAD family hydrolase</fullName>
    </recommendedName>
</protein>
<dbReference type="GO" id="GO:0000287">
    <property type="term" value="F:magnesium ion binding"/>
    <property type="evidence" value="ECO:0007669"/>
    <property type="project" value="TreeGrafter"/>
</dbReference>
<dbReference type="InterPro" id="IPR006379">
    <property type="entry name" value="HAD-SF_hydro_IIB"/>
</dbReference>
<dbReference type="GO" id="GO:0005829">
    <property type="term" value="C:cytosol"/>
    <property type="evidence" value="ECO:0007669"/>
    <property type="project" value="TreeGrafter"/>
</dbReference>
<dbReference type="PANTHER" id="PTHR10000">
    <property type="entry name" value="PHOSPHOSERINE PHOSPHATASE"/>
    <property type="match status" value="1"/>
</dbReference>
<dbReference type="NCBIfam" id="TIGR00099">
    <property type="entry name" value="Cof-subfamily"/>
    <property type="match status" value="1"/>
</dbReference>
<dbReference type="Proteomes" id="UP000036873">
    <property type="component" value="Unassembled WGS sequence"/>
</dbReference>
<dbReference type="InterPro" id="IPR023214">
    <property type="entry name" value="HAD_sf"/>
</dbReference>
<gene>
    <name evidence="1" type="ORF">AKG39_00530</name>
</gene>
<dbReference type="Pfam" id="PF08282">
    <property type="entry name" value="Hydrolase_3"/>
    <property type="match status" value="1"/>
</dbReference>
<dbReference type="AlphaFoldDB" id="A0A0L6U6Y9"/>
<name>A0A0L6U6Y9_9FIRM</name>
<keyword evidence="2" id="KW-1185">Reference proteome</keyword>
<dbReference type="EMBL" id="LGYO01000002">
    <property type="protein sequence ID" value="KNZ43560.1"/>
    <property type="molecule type" value="Genomic_DNA"/>
</dbReference>
<proteinExistence type="predicted"/>